<dbReference type="EMBL" id="MCOG01000069">
    <property type="protein sequence ID" value="ORY57637.1"/>
    <property type="molecule type" value="Genomic_DNA"/>
</dbReference>
<protein>
    <submittedName>
        <fullName evidence="3">Uncharacterized protein</fullName>
    </submittedName>
</protein>
<name>A0A1Y2DEK6_9FUNG</name>
<keyword evidence="2" id="KW-0472">Membrane</keyword>
<feature type="compositionally biased region" description="Acidic residues" evidence="1">
    <location>
        <begin position="577"/>
        <end position="592"/>
    </location>
</feature>
<evidence type="ECO:0000313" key="4">
    <source>
        <dbReference type="Proteomes" id="UP000193920"/>
    </source>
</evidence>
<dbReference type="AlphaFoldDB" id="A0A1Y2DEK6"/>
<feature type="transmembrane region" description="Helical" evidence="2">
    <location>
        <begin position="813"/>
        <end position="837"/>
    </location>
</feature>
<feature type="region of interest" description="Disordered" evidence="1">
    <location>
        <begin position="563"/>
        <end position="592"/>
    </location>
</feature>
<keyword evidence="2" id="KW-1133">Transmembrane helix</keyword>
<evidence type="ECO:0000256" key="2">
    <source>
        <dbReference type="SAM" id="Phobius"/>
    </source>
</evidence>
<evidence type="ECO:0000256" key="1">
    <source>
        <dbReference type="SAM" id="MobiDB-lite"/>
    </source>
</evidence>
<dbReference type="Proteomes" id="UP000193920">
    <property type="component" value="Unassembled WGS sequence"/>
</dbReference>
<keyword evidence="4" id="KW-1185">Reference proteome</keyword>
<dbReference type="OrthoDB" id="2145170at2759"/>
<keyword evidence="2" id="KW-0812">Transmembrane</keyword>
<proteinExistence type="predicted"/>
<reference evidence="3 4" key="1">
    <citation type="submission" date="2016-08" db="EMBL/GenBank/DDBJ databases">
        <title>A Parts List for Fungal Cellulosomes Revealed by Comparative Genomics.</title>
        <authorList>
            <consortium name="DOE Joint Genome Institute"/>
            <person name="Haitjema C.H."/>
            <person name="Gilmore S.P."/>
            <person name="Henske J.K."/>
            <person name="Solomon K.V."/>
            <person name="De Groot R."/>
            <person name="Kuo A."/>
            <person name="Mondo S.J."/>
            <person name="Salamov A.A."/>
            <person name="Labutti K."/>
            <person name="Zhao Z."/>
            <person name="Chiniquy J."/>
            <person name="Barry K."/>
            <person name="Brewer H.M."/>
            <person name="Purvine S.O."/>
            <person name="Wright A.T."/>
            <person name="Boxma B."/>
            <person name="Van Alen T."/>
            <person name="Hackstein J.H."/>
            <person name="Baker S.E."/>
            <person name="Grigoriev I.V."/>
            <person name="O'Malley M.A."/>
        </authorList>
    </citation>
    <scope>NUCLEOTIDE SEQUENCE [LARGE SCALE GENOMIC DNA]</scope>
    <source>
        <strain evidence="3 4">G1</strain>
    </source>
</reference>
<evidence type="ECO:0000313" key="3">
    <source>
        <dbReference type="EMBL" id="ORY57637.1"/>
    </source>
</evidence>
<comment type="caution">
    <text evidence="3">The sequence shown here is derived from an EMBL/GenBank/DDBJ whole genome shotgun (WGS) entry which is preliminary data.</text>
</comment>
<accession>A0A1Y2DEK6</accession>
<sequence>MLIDFFVNNKDLIITTLFLCFFINYLIQVYYHQKEYKLKKDNSKNYNVDKIGLNKYPINRYLFTFIKEKKIKRFYLAQSHVLSDLYKIPQKEFTLGVYSNTPFNKNKLLKQEEIITNINEDDDIDYSSESSISDLEDHSNKIKLYNRKNHNKKRNRKTKSKVKTNRIVWINDLKSSNMNELKSLKRGSFLKKSNKDDIISIKVIKSNKLLKNIVAFIRREKLNIFNLEKPTEKIQYRLDKGYLFPMIIFSKQDNLSNIVEENIIKEINDFVTHQYSKPNEQLNSVINISKAIEFFLVKKVPISLLNIDWSNQRFLLLLERIGGLIKNKNYNILIKIKTFDMAFFSLSLKLKDHLLEIENKKIIKNKLDVLVVTELINYFIKYPLYDVQASIKDPALSIASPYAKLVASSIPKPLHEDLSHHITANKHGISYKIIESHPDFEKFLNKNFIHRYLYTYRHTIDIDDSQQPEKIYIMYKGQKKDWNEIKDIILFEEDKVTMKGHYSQEGIVDEGVYNWTELKPFINRPLKKNKLSTISRLNSKVSISNKEAKDNILIDEGNDVPFSNFESVEDSSKVSEDDTIVNENDEDDSDDVDEKDMIYKSLYNIIDDYNNKYKIFSNIYEEAINGNTNETAEKFIYYDTHINSNDDPYEHTWGNRYLFEYCSWIIANPRFSGDHAWVRLKTPEGDVYSVGLYRGEKRNLFDQLIFVMKVKPCKYMSPDVSEFWKGYYSTITVEITKEQFEKMKAKIEADQKLIEYKPYQPVKSNCVTWASDVAAVADIYFPCDLPMIKVIFKNIKFQNMVGKIMNSKLISPYFILIFKILSFIMNFITLFAGSAMVDKKFKIKRDNNLEQIEPFIKNLKDLADPDKLIIMHPYIIGYFVLNYIKTWRLKQVNKLEKKLNENIGKLKEKKHEFLQYHREIYSKNKDINLSNNNNNNNNNYKKIPFEDILNEKQYKTLIKEIKHFKNEINTIQKNIENVKYSIPNKFKKKTVIPKRNLYTNFPLKDDE</sequence>
<gene>
    <name evidence="3" type="ORF">LY90DRAFT_669130</name>
</gene>
<feature type="transmembrane region" description="Helical" evidence="2">
    <location>
        <begin position="12"/>
        <end position="31"/>
    </location>
</feature>
<organism evidence="3 4">
    <name type="scientific">Neocallimastix californiae</name>
    <dbReference type="NCBI Taxonomy" id="1754190"/>
    <lineage>
        <taxon>Eukaryota</taxon>
        <taxon>Fungi</taxon>
        <taxon>Fungi incertae sedis</taxon>
        <taxon>Chytridiomycota</taxon>
        <taxon>Chytridiomycota incertae sedis</taxon>
        <taxon>Neocallimastigomycetes</taxon>
        <taxon>Neocallimastigales</taxon>
        <taxon>Neocallimastigaceae</taxon>
        <taxon>Neocallimastix</taxon>
    </lineage>
</organism>